<dbReference type="PANTHER" id="PTHR45138">
    <property type="entry name" value="REGULATORY COMPONENTS OF SENSORY TRANSDUCTION SYSTEM"/>
    <property type="match status" value="1"/>
</dbReference>
<evidence type="ECO:0000259" key="4">
    <source>
        <dbReference type="PROSITE" id="PS50887"/>
    </source>
</evidence>
<evidence type="ECO:0000256" key="1">
    <source>
        <dbReference type="ARBA" id="ARBA00012528"/>
    </source>
</evidence>
<dbReference type="SUPFAM" id="SSF55073">
    <property type="entry name" value="Nucleotide cyclase"/>
    <property type="match status" value="1"/>
</dbReference>
<dbReference type="PANTHER" id="PTHR45138:SF9">
    <property type="entry name" value="DIGUANYLATE CYCLASE DGCM-RELATED"/>
    <property type="match status" value="1"/>
</dbReference>
<reference evidence="5 6" key="1">
    <citation type="journal article" date="2011" name="J. Biotechnol.">
        <title>The complete genome sequence of the dominant Sinorhizobium meliloti field isolate SM11 extends the S. meliloti pan-genome.</title>
        <authorList>
            <person name="Schneiker-Bekel S."/>
            <person name="Wibberg D."/>
            <person name="Bekel T."/>
            <person name="Blom J."/>
            <person name="Linke B."/>
            <person name="Neuweger H."/>
            <person name="Stiens M."/>
            <person name="Vorholter F.J."/>
            <person name="Weidner S."/>
            <person name="Goesmann A."/>
            <person name="Puhler A."/>
            <person name="Schluter A."/>
        </authorList>
    </citation>
    <scope>NUCLEOTIDE SEQUENCE [LARGE SCALE GENOMIC DNA]</scope>
    <source>
        <strain evidence="5 6">SM11</strain>
    </source>
</reference>
<feature type="transmembrane region" description="Helical" evidence="3">
    <location>
        <begin position="138"/>
        <end position="160"/>
    </location>
</feature>
<dbReference type="EMBL" id="CP001830">
    <property type="protein sequence ID" value="AEH78448.1"/>
    <property type="molecule type" value="Genomic_DNA"/>
</dbReference>
<evidence type="ECO:0000313" key="6">
    <source>
        <dbReference type="Proteomes" id="UP000009045"/>
    </source>
</evidence>
<dbReference type="KEGG" id="smx:SM11_chr1171"/>
<dbReference type="PATRIC" id="fig|707241.3.peg.1234"/>
<protein>
    <recommendedName>
        <fullName evidence="1">diguanylate cyclase</fullName>
        <ecNumber evidence="1">2.7.7.65</ecNumber>
    </recommendedName>
</protein>
<dbReference type="NCBIfam" id="TIGR00254">
    <property type="entry name" value="GGDEF"/>
    <property type="match status" value="1"/>
</dbReference>
<keyword evidence="3" id="KW-0812">Transmembrane</keyword>
<comment type="catalytic activity">
    <reaction evidence="2">
        <text>2 GTP = 3',3'-c-di-GMP + 2 diphosphate</text>
        <dbReference type="Rhea" id="RHEA:24898"/>
        <dbReference type="ChEBI" id="CHEBI:33019"/>
        <dbReference type="ChEBI" id="CHEBI:37565"/>
        <dbReference type="ChEBI" id="CHEBI:58805"/>
        <dbReference type="EC" id="2.7.7.65"/>
    </reaction>
</comment>
<dbReference type="InterPro" id="IPR050469">
    <property type="entry name" value="Diguanylate_Cyclase"/>
</dbReference>
<evidence type="ECO:0000256" key="3">
    <source>
        <dbReference type="SAM" id="Phobius"/>
    </source>
</evidence>
<organism evidence="5 6">
    <name type="scientific">Sinorhizobium meliloti (strain SM11)</name>
    <dbReference type="NCBI Taxonomy" id="707241"/>
    <lineage>
        <taxon>Bacteria</taxon>
        <taxon>Pseudomonadati</taxon>
        <taxon>Pseudomonadota</taxon>
        <taxon>Alphaproteobacteria</taxon>
        <taxon>Hyphomicrobiales</taxon>
        <taxon>Rhizobiaceae</taxon>
        <taxon>Sinorhizobium/Ensifer group</taxon>
        <taxon>Sinorhizobium</taxon>
    </lineage>
</organism>
<feature type="transmembrane region" description="Helical" evidence="3">
    <location>
        <begin position="172"/>
        <end position="190"/>
    </location>
</feature>
<dbReference type="InterPro" id="IPR000160">
    <property type="entry name" value="GGDEF_dom"/>
</dbReference>
<evidence type="ECO:0000256" key="2">
    <source>
        <dbReference type="ARBA" id="ARBA00034247"/>
    </source>
</evidence>
<sequence length="436" mass="45825">MRHRYQWPRIMAETQAALYFSTTGRFEMSFLSAIPVIALLAMLPVLLSLRPVAGVREFSASCALSAASAGALTVAAALQAPVAAMFGYAGLAVSLFFVLQGLRRFLALSIPASLCLVLAFSSGVLGFIIALGGHDSPAAGMIVVAGVVAALLLVLGLAAADRWPGEKPAIQVVVVGSAAVVFTALAHALGPSAHVLPGPAGSPASSLFDFLLVTMRVLCLPLLFLAMILTMQARVIAGLRAMIARDGLTGALSRGTLMEEGERIFAECVARQEPAAFLLLDLDFFKQINDQYGHACGDMALAHFADTVSAFLAGRGVLGRIGGEEFGIVLPDHTEEQARALAEDICRVVRETPAGRSHQRIRLTVSIGIAAAIAGETITDVMIRADLALYDSKADGRDRCSVARDRRIDASARALAAAAAQLREARAARSELRHSA</sequence>
<name>F7X455_SINMM</name>
<feature type="transmembrane region" description="Helical" evidence="3">
    <location>
        <begin position="84"/>
        <end position="102"/>
    </location>
</feature>
<dbReference type="Proteomes" id="UP000009045">
    <property type="component" value="Chromosome"/>
</dbReference>
<dbReference type="CDD" id="cd01949">
    <property type="entry name" value="GGDEF"/>
    <property type="match status" value="1"/>
</dbReference>
<accession>F7X455</accession>
<keyword evidence="3" id="KW-1133">Transmembrane helix</keyword>
<dbReference type="InterPro" id="IPR029787">
    <property type="entry name" value="Nucleotide_cyclase"/>
</dbReference>
<dbReference type="GO" id="GO:0005886">
    <property type="term" value="C:plasma membrane"/>
    <property type="evidence" value="ECO:0007669"/>
    <property type="project" value="TreeGrafter"/>
</dbReference>
<dbReference type="GO" id="GO:0052621">
    <property type="term" value="F:diguanylate cyclase activity"/>
    <property type="evidence" value="ECO:0007669"/>
    <property type="project" value="UniProtKB-EC"/>
</dbReference>
<feature type="transmembrane region" description="Helical" evidence="3">
    <location>
        <begin position="210"/>
        <end position="230"/>
    </location>
</feature>
<proteinExistence type="predicted"/>
<evidence type="ECO:0000313" key="5">
    <source>
        <dbReference type="EMBL" id="AEH78448.1"/>
    </source>
</evidence>
<keyword evidence="3" id="KW-0472">Membrane</keyword>
<dbReference type="AlphaFoldDB" id="F7X455"/>
<dbReference type="GO" id="GO:0043709">
    <property type="term" value="P:cell adhesion involved in single-species biofilm formation"/>
    <property type="evidence" value="ECO:0007669"/>
    <property type="project" value="TreeGrafter"/>
</dbReference>
<dbReference type="GO" id="GO:1902201">
    <property type="term" value="P:negative regulation of bacterial-type flagellum-dependent cell motility"/>
    <property type="evidence" value="ECO:0007669"/>
    <property type="project" value="TreeGrafter"/>
</dbReference>
<dbReference type="SMART" id="SM00267">
    <property type="entry name" value="GGDEF"/>
    <property type="match status" value="1"/>
</dbReference>
<feature type="transmembrane region" description="Helical" evidence="3">
    <location>
        <begin position="114"/>
        <end position="132"/>
    </location>
</feature>
<gene>
    <name evidence="5" type="ordered locus">SM11_chr1171</name>
</gene>
<feature type="transmembrane region" description="Helical" evidence="3">
    <location>
        <begin position="28"/>
        <end position="46"/>
    </location>
</feature>
<dbReference type="Gene3D" id="3.30.70.270">
    <property type="match status" value="1"/>
</dbReference>
<dbReference type="InterPro" id="IPR043128">
    <property type="entry name" value="Rev_trsase/Diguanyl_cyclase"/>
</dbReference>
<dbReference type="PROSITE" id="PS50887">
    <property type="entry name" value="GGDEF"/>
    <property type="match status" value="1"/>
</dbReference>
<dbReference type="HOGENOM" id="CLU_000445_11_1_5"/>
<dbReference type="Pfam" id="PF00990">
    <property type="entry name" value="GGDEF"/>
    <property type="match status" value="1"/>
</dbReference>
<dbReference type="EC" id="2.7.7.65" evidence="1"/>
<feature type="domain" description="GGDEF" evidence="4">
    <location>
        <begin position="273"/>
        <end position="405"/>
    </location>
</feature>